<organism evidence="1 2">
    <name type="scientific">Enterococcus casseliflavus</name>
    <name type="common">Enterococcus flavescens</name>
    <dbReference type="NCBI Taxonomy" id="37734"/>
    <lineage>
        <taxon>Bacteria</taxon>
        <taxon>Bacillati</taxon>
        <taxon>Bacillota</taxon>
        <taxon>Bacilli</taxon>
        <taxon>Lactobacillales</taxon>
        <taxon>Enterococcaceae</taxon>
        <taxon>Enterococcus</taxon>
    </lineage>
</organism>
<evidence type="ECO:0008006" key="3">
    <source>
        <dbReference type="Google" id="ProtNLM"/>
    </source>
</evidence>
<dbReference type="Proteomes" id="UP000286288">
    <property type="component" value="Unassembled WGS sequence"/>
</dbReference>
<evidence type="ECO:0000313" key="1">
    <source>
        <dbReference type="EMBL" id="RHK02808.1"/>
    </source>
</evidence>
<dbReference type="RefSeq" id="WP_074535919.1">
    <property type="nucleotide sequence ID" value="NZ_FNFS01000007.1"/>
</dbReference>
<dbReference type="OrthoDB" id="92225at2"/>
<gene>
    <name evidence="1" type="ORF">DW084_17760</name>
</gene>
<evidence type="ECO:0000313" key="2">
    <source>
        <dbReference type="Proteomes" id="UP000286288"/>
    </source>
</evidence>
<accession>A0A1G9C5W7</accession>
<name>A0A1G9C5W7_ENTCA</name>
<dbReference type="EMBL" id="QRMZ01000041">
    <property type="protein sequence ID" value="RHK02808.1"/>
    <property type="molecule type" value="Genomic_DNA"/>
</dbReference>
<comment type="caution">
    <text evidence="1">The sequence shown here is derived from an EMBL/GenBank/DDBJ whole genome shotgun (WGS) entry which is preliminary data.</text>
</comment>
<dbReference type="Pfam" id="PF10797">
    <property type="entry name" value="YhfT"/>
    <property type="match status" value="1"/>
</dbReference>
<dbReference type="InterPro" id="IPR019733">
    <property type="entry name" value="Uncharacterised_YhfT"/>
</dbReference>
<protein>
    <recommendedName>
        <fullName evidence="3">Transport system permease protein</fullName>
    </recommendedName>
</protein>
<sequence length="438" mass="45677">MESSKIVELIAIALLGGLCAVLANKGIAVFNDGLRPIIPEFLEGKIGKKEIAATSFALSFGLVIGFGIPVSIGASILLVHSVLLMTDIIGSWAPEGKIGVIVAASVGAIYGVGLVIGLQAVVDLFAMMPVNFMDSLSQVGAPVVIGFSIFPAIAIASQHGFKKGVISFSATLLTLFVVKRFGTFDLGNGATLTLSAEGMSLLVGMLFMIVYAIQVKSDGSNSNESLVSVFLERVNRIKKNWLWLSVTGGLVAASTSLMIIAGDPISLNLLSEGKMSEAALAAFARGIGFIPLVFSTAIVTGVYSPAGTTFVFVAGILLNGNPLVAFLVGALLMFVEVQLLTLMAKALDKFPGIREMGEHIRTAMNKVLEVALLIGGAMASEQIAPGIGFFWVIGLMLLNRKAKKPVVELAVGPIAAISLGVIVNILYLLGLFAPIVAN</sequence>
<dbReference type="AlphaFoldDB" id="A0A1G9C5W7"/>
<reference evidence="1 2" key="1">
    <citation type="submission" date="2018-08" db="EMBL/GenBank/DDBJ databases">
        <title>A genome reference for cultivated species of the human gut microbiota.</title>
        <authorList>
            <person name="Zou Y."/>
            <person name="Xue W."/>
            <person name="Luo G."/>
        </authorList>
    </citation>
    <scope>NUCLEOTIDE SEQUENCE [LARGE SCALE GENOMIC DNA]</scope>
    <source>
        <strain evidence="1 2">AF48-16</strain>
    </source>
</reference>
<proteinExistence type="predicted"/>